<evidence type="ECO:0000256" key="1">
    <source>
        <dbReference type="SAM" id="SignalP"/>
    </source>
</evidence>
<gene>
    <name evidence="2" type="ORF">I7I52_02883</name>
</gene>
<evidence type="ECO:0000313" key="3">
    <source>
        <dbReference type="Proteomes" id="UP000670092"/>
    </source>
</evidence>
<organism evidence="2 3">
    <name type="scientific">Ajellomyces capsulatus</name>
    <name type="common">Darling's disease fungus</name>
    <name type="synonym">Histoplasma capsulatum</name>
    <dbReference type="NCBI Taxonomy" id="5037"/>
    <lineage>
        <taxon>Eukaryota</taxon>
        <taxon>Fungi</taxon>
        <taxon>Dikarya</taxon>
        <taxon>Ascomycota</taxon>
        <taxon>Pezizomycotina</taxon>
        <taxon>Eurotiomycetes</taxon>
        <taxon>Eurotiomycetidae</taxon>
        <taxon>Onygenales</taxon>
        <taxon>Ajellomycetaceae</taxon>
        <taxon>Histoplasma</taxon>
    </lineage>
</organism>
<dbReference type="Proteomes" id="UP000670092">
    <property type="component" value="Unassembled WGS sequence"/>
</dbReference>
<dbReference type="EMBL" id="JAEVHI010000001">
    <property type="protein sequence ID" value="KAG5304522.1"/>
    <property type="molecule type" value="Genomic_DNA"/>
</dbReference>
<sequence>MLALLCAVFFRLPEFIHGYVTILHTPVKVLHQDGCMILTMAHIMKNSKSPILACTIKPFPAYLAQDELL</sequence>
<protein>
    <recommendedName>
        <fullName evidence="4">Secreted protein</fullName>
    </recommendedName>
</protein>
<name>A0A8H7Z5V6_AJECA</name>
<accession>A0A8H7Z5V6</accession>
<dbReference type="AlphaFoldDB" id="A0A8H7Z5V6"/>
<reference evidence="2 3" key="1">
    <citation type="submission" date="2021-01" db="EMBL/GenBank/DDBJ databases">
        <title>Chromosome-level genome assembly of a human fungal pathogen reveals clustering of transcriptionally co-regulated genes.</title>
        <authorList>
            <person name="Voorhies M."/>
            <person name="Cohen S."/>
            <person name="Shea T.P."/>
            <person name="Petrus S."/>
            <person name="Munoz J.F."/>
            <person name="Poplawski S."/>
            <person name="Goldman W.E."/>
            <person name="Michael T."/>
            <person name="Cuomo C.A."/>
            <person name="Sil A."/>
            <person name="Beyhan S."/>
        </authorList>
    </citation>
    <scope>NUCLEOTIDE SEQUENCE [LARGE SCALE GENOMIC DNA]</scope>
    <source>
        <strain evidence="2 3">G184AR</strain>
    </source>
</reference>
<keyword evidence="1" id="KW-0732">Signal</keyword>
<feature type="chain" id="PRO_5034471254" description="Secreted protein" evidence="1">
    <location>
        <begin position="19"/>
        <end position="69"/>
    </location>
</feature>
<evidence type="ECO:0008006" key="4">
    <source>
        <dbReference type="Google" id="ProtNLM"/>
    </source>
</evidence>
<evidence type="ECO:0000313" key="2">
    <source>
        <dbReference type="EMBL" id="KAG5304522.1"/>
    </source>
</evidence>
<proteinExistence type="predicted"/>
<dbReference type="VEuPathDB" id="FungiDB:I7I52_02883"/>
<comment type="caution">
    <text evidence="2">The sequence shown here is derived from an EMBL/GenBank/DDBJ whole genome shotgun (WGS) entry which is preliminary data.</text>
</comment>
<feature type="signal peptide" evidence="1">
    <location>
        <begin position="1"/>
        <end position="18"/>
    </location>
</feature>